<accession>A0A226ES95</accession>
<feature type="region of interest" description="Disordered" evidence="1">
    <location>
        <begin position="341"/>
        <end position="390"/>
    </location>
</feature>
<feature type="region of interest" description="Disordered" evidence="1">
    <location>
        <begin position="411"/>
        <end position="464"/>
    </location>
</feature>
<feature type="compositionally biased region" description="Basic and acidic residues" evidence="1">
    <location>
        <begin position="368"/>
        <end position="377"/>
    </location>
</feature>
<feature type="compositionally biased region" description="Polar residues" evidence="1">
    <location>
        <begin position="539"/>
        <end position="560"/>
    </location>
</feature>
<feature type="compositionally biased region" description="Low complexity" evidence="1">
    <location>
        <begin position="787"/>
        <end position="830"/>
    </location>
</feature>
<organism evidence="2 3">
    <name type="scientific">Folsomia candida</name>
    <name type="common">Springtail</name>
    <dbReference type="NCBI Taxonomy" id="158441"/>
    <lineage>
        <taxon>Eukaryota</taxon>
        <taxon>Metazoa</taxon>
        <taxon>Ecdysozoa</taxon>
        <taxon>Arthropoda</taxon>
        <taxon>Hexapoda</taxon>
        <taxon>Collembola</taxon>
        <taxon>Entomobryomorpha</taxon>
        <taxon>Isotomoidea</taxon>
        <taxon>Isotomidae</taxon>
        <taxon>Proisotominae</taxon>
        <taxon>Folsomia</taxon>
    </lineage>
</organism>
<dbReference type="Proteomes" id="UP000198287">
    <property type="component" value="Unassembled WGS sequence"/>
</dbReference>
<feature type="compositionally biased region" description="Basic and acidic residues" evidence="1">
    <location>
        <begin position="562"/>
        <end position="574"/>
    </location>
</feature>
<dbReference type="InterPro" id="IPR052225">
    <property type="entry name" value="Ser/Arg_repetitive_matrix"/>
</dbReference>
<protein>
    <submittedName>
        <fullName evidence="2">Protein hairless</fullName>
    </submittedName>
</protein>
<gene>
    <name evidence="2" type="ORF">Fcan01_05980</name>
</gene>
<feature type="compositionally biased region" description="Polar residues" evidence="1">
    <location>
        <begin position="648"/>
        <end position="657"/>
    </location>
</feature>
<feature type="region of interest" description="Disordered" evidence="1">
    <location>
        <begin position="168"/>
        <end position="199"/>
    </location>
</feature>
<evidence type="ECO:0000313" key="2">
    <source>
        <dbReference type="EMBL" id="OXA60120.1"/>
    </source>
</evidence>
<feature type="compositionally biased region" description="Polar residues" evidence="1">
    <location>
        <begin position="168"/>
        <end position="189"/>
    </location>
</feature>
<evidence type="ECO:0000313" key="3">
    <source>
        <dbReference type="Proteomes" id="UP000198287"/>
    </source>
</evidence>
<dbReference type="GO" id="GO:0048024">
    <property type="term" value="P:regulation of mRNA splicing, via spliceosome"/>
    <property type="evidence" value="ECO:0007669"/>
    <property type="project" value="TreeGrafter"/>
</dbReference>
<evidence type="ECO:0000256" key="1">
    <source>
        <dbReference type="SAM" id="MobiDB-lite"/>
    </source>
</evidence>
<feature type="compositionally biased region" description="Low complexity" evidence="1">
    <location>
        <begin position="837"/>
        <end position="852"/>
    </location>
</feature>
<dbReference type="OrthoDB" id="2328924at2759"/>
<feature type="region of interest" description="Disordered" evidence="1">
    <location>
        <begin position="1"/>
        <end position="21"/>
    </location>
</feature>
<dbReference type="PANTHER" id="PTHR23148:SF4">
    <property type="entry name" value="PDZ DOMAIN-CONTAINING PROTEIN"/>
    <property type="match status" value="1"/>
</dbReference>
<comment type="caution">
    <text evidence="2">The sequence shown here is derived from an EMBL/GenBank/DDBJ whole genome shotgun (WGS) entry which is preliminary data.</text>
</comment>
<dbReference type="GO" id="GO:0005681">
    <property type="term" value="C:spliceosomal complex"/>
    <property type="evidence" value="ECO:0007669"/>
    <property type="project" value="TreeGrafter"/>
</dbReference>
<feature type="region of interest" description="Disordered" evidence="1">
    <location>
        <begin position="539"/>
        <end position="579"/>
    </location>
</feature>
<name>A0A226ES95_FOLCA</name>
<proteinExistence type="predicted"/>
<dbReference type="AlphaFoldDB" id="A0A226ES95"/>
<feature type="region of interest" description="Disordered" evidence="1">
    <location>
        <begin position="780"/>
        <end position="881"/>
    </location>
</feature>
<keyword evidence="3" id="KW-1185">Reference proteome</keyword>
<feature type="compositionally biased region" description="Low complexity" evidence="1">
    <location>
        <begin position="421"/>
        <end position="434"/>
    </location>
</feature>
<feature type="region of interest" description="Disordered" evidence="1">
    <location>
        <begin position="41"/>
        <end position="65"/>
    </location>
</feature>
<feature type="compositionally biased region" description="Low complexity" evidence="1">
    <location>
        <begin position="630"/>
        <end position="647"/>
    </location>
</feature>
<dbReference type="STRING" id="158441.A0A226ES95"/>
<dbReference type="PANTHER" id="PTHR23148">
    <property type="entry name" value="SERINE/ARGININE REGULATED NUCLEAR MATRIX PROTEIN"/>
    <property type="match status" value="1"/>
</dbReference>
<feature type="region of interest" description="Disordered" evidence="1">
    <location>
        <begin position="604"/>
        <end position="694"/>
    </location>
</feature>
<dbReference type="GO" id="GO:0003723">
    <property type="term" value="F:RNA binding"/>
    <property type="evidence" value="ECO:0007669"/>
    <property type="project" value="TreeGrafter"/>
</dbReference>
<feature type="compositionally biased region" description="Basic and acidic residues" evidence="1">
    <location>
        <begin position="341"/>
        <end position="358"/>
    </location>
</feature>
<feature type="region of interest" description="Disordered" evidence="1">
    <location>
        <begin position="477"/>
        <end position="498"/>
    </location>
</feature>
<dbReference type="OMA" id="NGDTHEL"/>
<reference evidence="2 3" key="1">
    <citation type="submission" date="2015-12" db="EMBL/GenBank/DDBJ databases">
        <title>The genome of Folsomia candida.</title>
        <authorList>
            <person name="Faddeeva A."/>
            <person name="Derks M.F."/>
            <person name="Anvar Y."/>
            <person name="Smit S."/>
            <person name="Van Straalen N."/>
            <person name="Roelofs D."/>
        </authorList>
    </citation>
    <scope>NUCLEOTIDE SEQUENCE [LARGE SCALE GENOMIC DNA]</scope>
    <source>
        <strain evidence="2 3">VU population</strain>
        <tissue evidence="2">Whole body</tissue>
    </source>
</reference>
<feature type="compositionally biased region" description="Low complexity" evidence="1">
    <location>
        <begin position="865"/>
        <end position="878"/>
    </location>
</feature>
<feature type="compositionally biased region" description="Low complexity" evidence="1">
    <location>
        <begin position="484"/>
        <end position="498"/>
    </location>
</feature>
<feature type="compositionally biased region" description="Basic and acidic residues" evidence="1">
    <location>
        <begin position="658"/>
        <end position="670"/>
    </location>
</feature>
<sequence length="899" mass="97281">MSTGIVHQPDTPVSSGSPASVGIETETSKLDCFGKNDELVEDSCSTPPMNENEDCHSGSSSSSPAMMTPTLSFTPPTNGILTPPNDADISIDSGKSDKGSGRLKFYKDGVLCLELSHHDEGEKRKWVQIRSKTIFPTVVHTKKEVTIPRHVSPSPSFHSPLSVTNSLQQRLESSASHSTASDDGSSMLSSPRIRESSWRKPVPHKGVSLCLEFLLKSAPCVKQFRKHYYSKIFQSPQNYRKPCNYNNYDKKSINYLQKTPGLKCSCDIFHSLNDKCEAVVEDTLVENSSTLVGKGGGGDQENIEKKRRTKSPSLEFLVKRLHHENEKQFKLLASIKNVHRAMDHHQQNDRRATSDHHHYSSLPKKRSFKETDMKDSSPLRPAKLSPKSKSVKTILNIPGFNNEFSKCSTTISPENEIDRGSSSSYFAEPSSSSSLVSNNFDGRQIKPDASTRKKSGTNRVPHNHYESVAGVVNYTSVAKPPRKSPTTSPSTKHLSLNSSSSIQSAMYLSSLPPEQQQIFQQQTMSKAISYTINSLLSPHNNQESSLSSLRNLSGKLTGTPQGKDKTKAGKRELNKSSNVLSMQHASNYFGIKGDHDQNSFLRHLLDTSDPIPNPTLQESCKSEVVPAPNPNNSNSGSSTNNNNNNINKGKQQSQSASDVRKTSSKSKEKLQQQPSATIVAGGGGGNVHPTSSQQQFQHQLAGFFPPAAAFMQPSLFGAGFPLHLQGYESLFGGHHPSVGALAAAAAAAELQYQSLLPPSILQQMNPSMAAVMAASYLGASPSGGGLPPTSSSSSSGSMAPSSRSPPNSRRSENYNNNSNRNNNNGSKSIPLNLSQRGISPGGTTPSGASSIPVPFHAPSRDNPHSRIGSASRNSSSRGRLTKALDVIDDEVPLNLSKRT</sequence>
<feature type="compositionally biased region" description="Polar residues" evidence="1">
    <location>
        <begin position="1"/>
        <end position="18"/>
    </location>
</feature>
<dbReference type="EMBL" id="LNIX01000002">
    <property type="protein sequence ID" value="OXA60120.1"/>
    <property type="molecule type" value="Genomic_DNA"/>
</dbReference>